<accession>A0A0F2MHD6</accession>
<dbReference type="Gene3D" id="3.90.180.10">
    <property type="entry name" value="Medium-chain alcohol dehydrogenases, catalytic domain"/>
    <property type="match status" value="1"/>
</dbReference>
<comment type="cofactor">
    <cofactor evidence="1 6">
        <name>Zn(2+)</name>
        <dbReference type="ChEBI" id="CHEBI:29105"/>
    </cofactor>
</comment>
<dbReference type="PANTHER" id="PTHR43350">
    <property type="entry name" value="NAD-DEPENDENT ALCOHOL DEHYDROGENASE"/>
    <property type="match status" value="1"/>
</dbReference>
<dbReference type="InterPro" id="IPR011032">
    <property type="entry name" value="GroES-like_sf"/>
</dbReference>
<evidence type="ECO:0000259" key="7">
    <source>
        <dbReference type="SMART" id="SM00829"/>
    </source>
</evidence>
<evidence type="ECO:0000256" key="2">
    <source>
        <dbReference type="ARBA" id="ARBA00008072"/>
    </source>
</evidence>
<name>A0A0F2MHD6_SPOSC</name>
<dbReference type="InterPro" id="IPR013149">
    <property type="entry name" value="ADH-like_C"/>
</dbReference>
<dbReference type="AlphaFoldDB" id="A0A0F2MHD6"/>
<dbReference type="RefSeq" id="XP_016590257.1">
    <property type="nucleotide sequence ID" value="XM_016728712.1"/>
</dbReference>
<dbReference type="SMART" id="SM00829">
    <property type="entry name" value="PKS_ER"/>
    <property type="match status" value="1"/>
</dbReference>
<dbReference type="GO" id="GO:0016491">
    <property type="term" value="F:oxidoreductase activity"/>
    <property type="evidence" value="ECO:0007669"/>
    <property type="project" value="UniProtKB-KW"/>
</dbReference>
<organism evidence="8 9">
    <name type="scientific">Sporothrix schenckii 1099-18</name>
    <dbReference type="NCBI Taxonomy" id="1397361"/>
    <lineage>
        <taxon>Eukaryota</taxon>
        <taxon>Fungi</taxon>
        <taxon>Dikarya</taxon>
        <taxon>Ascomycota</taxon>
        <taxon>Pezizomycotina</taxon>
        <taxon>Sordariomycetes</taxon>
        <taxon>Sordariomycetidae</taxon>
        <taxon>Ophiostomatales</taxon>
        <taxon>Ophiostomataceae</taxon>
        <taxon>Sporothrix</taxon>
    </lineage>
</organism>
<evidence type="ECO:0000256" key="3">
    <source>
        <dbReference type="ARBA" id="ARBA00022723"/>
    </source>
</evidence>
<evidence type="ECO:0000313" key="9">
    <source>
        <dbReference type="Proteomes" id="UP000033710"/>
    </source>
</evidence>
<dbReference type="SUPFAM" id="SSF51735">
    <property type="entry name" value="NAD(P)-binding Rossmann-fold domains"/>
    <property type="match status" value="1"/>
</dbReference>
<dbReference type="KEGG" id="ssck:SPSK_01810"/>
<dbReference type="EMBL" id="AXCR01000005">
    <property type="protein sequence ID" value="KJR87581.1"/>
    <property type="molecule type" value="Genomic_DNA"/>
</dbReference>
<dbReference type="InterPro" id="IPR020843">
    <property type="entry name" value="ER"/>
</dbReference>
<reference evidence="8 9" key="2">
    <citation type="journal article" date="2015" name="Eukaryot. Cell">
        <title>Asexual propagation of a virulent clone complex in a human and feline outbreak of sporotrichosis.</title>
        <authorList>
            <person name="Teixeira Mde M."/>
            <person name="Rodrigues A.M."/>
            <person name="Tsui C.K."/>
            <person name="de Almeida L.G."/>
            <person name="Van Diepeningen A.D."/>
            <person name="van den Ende B.G."/>
            <person name="Fernandes G.F."/>
            <person name="Kano R."/>
            <person name="Hamelin R.C."/>
            <person name="Lopes-Bezerra L.M."/>
            <person name="Vasconcelos A.T."/>
            <person name="de Hoog S."/>
            <person name="de Camargo Z.P."/>
            <person name="Felipe M.S."/>
        </authorList>
    </citation>
    <scope>NUCLEOTIDE SEQUENCE [LARGE SCALE GENOMIC DNA]</scope>
    <source>
        <strain evidence="8 9">1099-18</strain>
    </source>
</reference>
<dbReference type="CDD" id="cd08278">
    <property type="entry name" value="benzyl_alcohol_DH"/>
    <property type="match status" value="1"/>
</dbReference>
<comment type="caution">
    <text evidence="8">The sequence shown here is derived from an EMBL/GenBank/DDBJ whole genome shotgun (WGS) entry which is preliminary data.</text>
</comment>
<keyword evidence="4 6" id="KW-0862">Zinc</keyword>
<dbReference type="PROSITE" id="PS00059">
    <property type="entry name" value="ADH_ZINC"/>
    <property type="match status" value="1"/>
</dbReference>
<protein>
    <submittedName>
        <fullName evidence="8">Aryl-alcohol dehydrogenase</fullName>
    </submittedName>
</protein>
<proteinExistence type="inferred from homology"/>
<comment type="similarity">
    <text evidence="2 6">Belongs to the zinc-containing alcohol dehydrogenase family.</text>
</comment>
<sequence>MSRTTTALLVPELNGKFLLQQVSLEPLQPGEALVEIHASGVCHTDLNCALGRLPCEPNAVLGHEGGGVVVETGSDVTEAKVGDKVLLSFAHCGACPGCQSGHPAYCYHFNDRNFGGKRPDGTTALFLGEGNAKKPVHSTFFGQSSFARLAVVHRSSIVRVPAETPLELFAPLGCGIQTGVGAILNTLKVKQGSSVAVFGVGSVGLAAVMAAKAAGATTIVAVDLHAERLRLAQELGATHGVIGGSDLDKIVADIRAVCPRPALGVDFAVDCAGVPIVVETMVAALGMNGRAATVGAPGLGSTAKIDISSHLTYGKEYVGCSEGDSNPPKFIPYLIDMHRQGKLPLEKIIKYYDVKDYEAAIHDAHAGRTVKAVLRWN</sequence>
<dbReference type="Pfam" id="PF08240">
    <property type="entry name" value="ADH_N"/>
    <property type="match status" value="1"/>
</dbReference>
<dbReference type="InterPro" id="IPR036291">
    <property type="entry name" value="NAD(P)-bd_dom_sf"/>
</dbReference>
<evidence type="ECO:0000313" key="8">
    <source>
        <dbReference type="EMBL" id="KJR87581.1"/>
    </source>
</evidence>
<gene>
    <name evidence="8" type="ORF">SPSK_01810</name>
</gene>
<feature type="domain" description="Enoyl reductase (ER)" evidence="7">
    <location>
        <begin position="12"/>
        <end position="374"/>
    </location>
</feature>
<dbReference type="InterPro" id="IPR002328">
    <property type="entry name" value="ADH_Zn_CS"/>
</dbReference>
<dbReference type="GO" id="GO:0008270">
    <property type="term" value="F:zinc ion binding"/>
    <property type="evidence" value="ECO:0007669"/>
    <property type="project" value="InterPro"/>
</dbReference>
<dbReference type="VEuPathDB" id="FungiDB:SPSK_01810"/>
<dbReference type="SUPFAM" id="SSF50129">
    <property type="entry name" value="GroES-like"/>
    <property type="match status" value="1"/>
</dbReference>
<dbReference type="InterPro" id="IPR013154">
    <property type="entry name" value="ADH-like_N"/>
</dbReference>
<reference evidence="8 9" key="1">
    <citation type="journal article" date="2014" name="BMC Genomics">
        <title>Comparative genomics of the major fungal agents of human and animal Sporotrichosis: Sporothrix schenckii and Sporothrix brasiliensis.</title>
        <authorList>
            <person name="Teixeira M.M."/>
            <person name="de Almeida L.G."/>
            <person name="Kubitschek-Barreira P."/>
            <person name="Alves F.L."/>
            <person name="Kioshima E.S."/>
            <person name="Abadio A.K."/>
            <person name="Fernandes L."/>
            <person name="Derengowski L.S."/>
            <person name="Ferreira K.S."/>
            <person name="Souza R.C."/>
            <person name="Ruiz J.C."/>
            <person name="de Andrade N.C."/>
            <person name="Paes H.C."/>
            <person name="Nicola A.M."/>
            <person name="Albuquerque P."/>
            <person name="Gerber A.L."/>
            <person name="Martins V.P."/>
            <person name="Peconick L.D."/>
            <person name="Neto A.V."/>
            <person name="Chaucanez C.B."/>
            <person name="Silva P.A."/>
            <person name="Cunha O.L."/>
            <person name="de Oliveira F.F."/>
            <person name="dos Santos T.C."/>
            <person name="Barros A.L."/>
            <person name="Soares M.A."/>
            <person name="de Oliveira L.M."/>
            <person name="Marini M.M."/>
            <person name="Villalobos-Duno H."/>
            <person name="Cunha M.M."/>
            <person name="de Hoog S."/>
            <person name="da Silveira J.F."/>
            <person name="Henrissat B."/>
            <person name="Nino-Vega G.A."/>
            <person name="Cisalpino P.S."/>
            <person name="Mora-Montes H.M."/>
            <person name="Almeida S.R."/>
            <person name="Stajich J.E."/>
            <person name="Lopes-Bezerra L.M."/>
            <person name="Vasconcelos A.T."/>
            <person name="Felipe M.S."/>
        </authorList>
    </citation>
    <scope>NUCLEOTIDE SEQUENCE [LARGE SCALE GENOMIC DNA]</scope>
    <source>
        <strain evidence="8 9">1099-18</strain>
    </source>
</reference>
<dbReference type="FunFam" id="3.40.50.720:FF:000003">
    <property type="entry name" value="S-(hydroxymethyl)glutathione dehydrogenase"/>
    <property type="match status" value="1"/>
</dbReference>
<evidence type="ECO:0000256" key="1">
    <source>
        <dbReference type="ARBA" id="ARBA00001947"/>
    </source>
</evidence>
<evidence type="ECO:0000256" key="5">
    <source>
        <dbReference type="ARBA" id="ARBA00023002"/>
    </source>
</evidence>
<dbReference type="GeneID" id="27663989"/>
<dbReference type="Pfam" id="PF00107">
    <property type="entry name" value="ADH_zinc_N"/>
    <property type="match status" value="1"/>
</dbReference>
<dbReference type="PANTHER" id="PTHR43350:SF11">
    <property type="entry name" value="ENOYL REDUCTASE (ER) DOMAIN-CONTAINING PROTEIN"/>
    <property type="match status" value="1"/>
</dbReference>
<evidence type="ECO:0000256" key="6">
    <source>
        <dbReference type="RuleBase" id="RU361277"/>
    </source>
</evidence>
<keyword evidence="3 6" id="KW-0479">Metal-binding</keyword>
<keyword evidence="5" id="KW-0560">Oxidoreductase</keyword>
<dbReference type="Proteomes" id="UP000033710">
    <property type="component" value="Unassembled WGS sequence"/>
</dbReference>
<evidence type="ECO:0000256" key="4">
    <source>
        <dbReference type="ARBA" id="ARBA00022833"/>
    </source>
</evidence>
<dbReference type="Gene3D" id="3.40.50.720">
    <property type="entry name" value="NAD(P)-binding Rossmann-like Domain"/>
    <property type="match status" value="1"/>
</dbReference>
<dbReference type="OrthoDB" id="1560166at2759"/>